<sequence>MYNYKYNGKELQETGMYDYGARFYMSDIGRWGVTDRKAELYFDKSSYVYAGNTPINAIDPDGNLIIFINGQHGGSGGSAEYWKGQFRGYMSVGGGQPVAMYNRFDVTASRYLNDNNRMYVDGALGGWFNTIQGESNYRGWNLVSSDRITAGYEQGMREAENIIAGLERDKTTGEIIETIKIITHSMGGAYGKGYVAALKKYAKDNGLEKQVRITLVADFDPFQASEIWADPNIDTRQFVNKMADGRKKESLSGMANERENGVDDDHYKENSNHTGHSIFYFFQNLQNLQEGTYTWDGKNWICQTCSH</sequence>
<evidence type="ECO:0000313" key="2">
    <source>
        <dbReference type="Proteomes" id="UP000199450"/>
    </source>
</evidence>
<proteinExistence type="predicted"/>
<dbReference type="InterPro" id="IPR022385">
    <property type="entry name" value="Rhs_assc_core"/>
</dbReference>
<dbReference type="AlphaFoldDB" id="A0A1H8ACV0"/>
<accession>A0A1H8ACV0</accession>
<dbReference type="EMBL" id="FOBV01000005">
    <property type="protein sequence ID" value="SEM68306.1"/>
    <property type="molecule type" value="Genomic_DNA"/>
</dbReference>
<keyword evidence="2" id="KW-1185">Reference proteome</keyword>
<evidence type="ECO:0000313" key="1">
    <source>
        <dbReference type="EMBL" id="SEM68306.1"/>
    </source>
</evidence>
<dbReference type="InterPro" id="IPR050708">
    <property type="entry name" value="T6SS_VgrG/RHS"/>
</dbReference>
<dbReference type="PANTHER" id="PTHR32305">
    <property type="match status" value="1"/>
</dbReference>
<gene>
    <name evidence="1" type="ORF">SAMN05421856_105258</name>
</gene>
<dbReference type="STRING" id="295069.SAMN05421856_105258"/>
<dbReference type="Proteomes" id="UP000199450">
    <property type="component" value="Unassembled WGS sequence"/>
</dbReference>
<dbReference type="NCBIfam" id="TIGR03696">
    <property type="entry name" value="Rhs_assc_core"/>
    <property type="match status" value="1"/>
</dbReference>
<protein>
    <submittedName>
        <fullName evidence="1">RHS repeat-associated core domain-containing protein</fullName>
    </submittedName>
</protein>
<reference evidence="2" key="1">
    <citation type="submission" date="2016-10" db="EMBL/GenBank/DDBJ databases">
        <authorList>
            <person name="Varghese N."/>
            <person name="Submissions S."/>
        </authorList>
    </citation>
    <scope>NUCLEOTIDE SEQUENCE [LARGE SCALE GENOMIC DNA]</scope>
    <source>
        <strain evidence="2">DSM 17453</strain>
    </source>
</reference>
<dbReference type="Gene3D" id="2.180.10.10">
    <property type="entry name" value="RHS repeat-associated core"/>
    <property type="match status" value="1"/>
</dbReference>
<dbReference type="PANTHER" id="PTHR32305:SF15">
    <property type="entry name" value="PROTEIN RHSA-RELATED"/>
    <property type="match status" value="1"/>
</dbReference>
<name>A0A1H8ACV0_9FLAO</name>
<organism evidence="1 2">
    <name type="scientific">Chryseobacterium taichungense</name>
    <dbReference type="NCBI Taxonomy" id="295069"/>
    <lineage>
        <taxon>Bacteria</taxon>
        <taxon>Pseudomonadati</taxon>
        <taxon>Bacteroidota</taxon>
        <taxon>Flavobacteriia</taxon>
        <taxon>Flavobacteriales</taxon>
        <taxon>Weeksellaceae</taxon>
        <taxon>Chryseobacterium group</taxon>
        <taxon>Chryseobacterium</taxon>
    </lineage>
</organism>